<proteinExistence type="predicted"/>
<dbReference type="Proteomes" id="UP000016183">
    <property type="component" value="Unassembled WGS sequence"/>
</dbReference>
<dbReference type="HOGENOM" id="CLU_057504_5_2_12"/>
<comment type="caution">
    <text evidence="1">The sequence shown here is derived from an EMBL/GenBank/DDBJ whole genome shotgun (WGS) entry which is preliminary data.</text>
</comment>
<protein>
    <recommendedName>
        <fullName evidence="3">Transposase (putative) YhgA-like domain-containing protein</fullName>
    </recommendedName>
</protein>
<gene>
    <name evidence="1" type="ORF">HMPREF9733_01800</name>
</gene>
<evidence type="ECO:0000313" key="1">
    <source>
        <dbReference type="EMBL" id="EMB22384.1"/>
    </source>
</evidence>
<dbReference type="AlphaFoldDB" id="M2BK83"/>
<name>M2BK83_TREDN</name>
<organism evidence="1 2">
    <name type="scientific">Treponema denticola SP33</name>
    <dbReference type="NCBI Taxonomy" id="999437"/>
    <lineage>
        <taxon>Bacteria</taxon>
        <taxon>Pseudomonadati</taxon>
        <taxon>Spirochaetota</taxon>
        <taxon>Spirochaetia</taxon>
        <taxon>Spirochaetales</taxon>
        <taxon>Treponemataceae</taxon>
        <taxon>Treponema</taxon>
    </lineage>
</organism>
<dbReference type="Pfam" id="PF12784">
    <property type="entry name" value="PDDEXK_2"/>
    <property type="match status" value="1"/>
</dbReference>
<reference evidence="1 2" key="1">
    <citation type="submission" date="2012-01" db="EMBL/GenBank/DDBJ databases">
        <title>The Genome Sequence of Treponema denticola SP33.</title>
        <authorList>
            <consortium name="The Broad Institute Genome Sequencing Platform"/>
            <person name="Earl A."/>
            <person name="Ward D."/>
            <person name="Feldgarden M."/>
            <person name="Gevers D."/>
            <person name="Blanton J.M."/>
            <person name="Fenno C.J."/>
            <person name="Baranova O.V."/>
            <person name="Mathney J."/>
            <person name="Dewhirst F.E."/>
            <person name="Izard J."/>
            <person name="Young S.K."/>
            <person name="Zeng Q."/>
            <person name="Gargeya S."/>
            <person name="Fitzgerald M."/>
            <person name="Haas B."/>
            <person name="Abouelleil A."/>
            <person name="Alvarado L."/>
            <person name="Arachchi H.M."/>
            <person name="Berlin A."/>
            <person name="Chapman S.B."/>
            <person name="Gearin G."/>
            <person name="Goldberg J."/>
            <person name="Griggs A."/>
            <person name="Gujja S."/>
            <person name="Hansen M."/>
            <person name="Heiman D."/>
            <person name="Howarth C."/>
            <person name="Larimer J."/>
            <person name="Lui A."/>
            <person name="MacDonald P.J.P."/>
            <person name="McCowen C."/>
            <person name="Montmayeur A."/>
            <person name="Murphy C."/>
            <person name="Neiman D."/>
            <person name="Pearson M."/>
            <person name="Priest M."/>
            <person name="Roberts A."/>
            <person name="Saif S."/>
            <person name="Shea T."/>
            <person name="Sisk P."/>
            <person name="Stolte C."/>
            <person name="Sykes S."/>
            <person name="Wortman J."/>
            <person name="Nusbaum C."/>
            <person name="Birren B."/>
        </authorList>
    </citation>
    <scope>NUCLEOTIDE SEQUENCE [LARGE SCALE GENOMIC DNA]</scope>
    <source>
        <strain evidence="1 2">SP33</strain>
    </source>
</reference>
<evidence type="ECO:0000313" key="2">
    <source>
        <dbReference type="Proteomes" id="UP000016183"/>
    </source>
</evidence>
<dbReference type="PATRIC" id="fig|999437.3.peg.1859"/>
<evidence type="ECO:0008006" key="3">
    <source>
        <dbReference type="Google" id="ProtNLM"/>
    </source>
</evidence>
<dbReference type="EMBL" id="AGDZ01000027">
    <property type="protein sequence ID" value="EMB22384.1"/>
    <property type="molecule type" value="Genomic_DNA"/>
</dbReference>
<accession>M2BK83</accession>
<sequence length="98" mass="11333">MLEQESPMMRKANSTITIMEMSPKEKWLYENRMKYEHDKASWKHVGYQEGIEAGIQEGIDKGAYKKALETAKLLKQLGDSIQKIMQVTGLTKEEIEKL</sequence>